<evidence type="ECO:0000256" key="3">
    <source>
        <dbReference type="ARBA" id="ARBA00022801"/>
    </source>
</evidence>
<evidence type="ECO:0000259" key="6">
    <source>
        <dbReference type="Pfam" id="PF01343"/>
    </source>
</evidence>
<dbReference type="InterPro" id="IPR002142">
    <property type="entry name" value="Peptidase_S49"/>
</dbReference>
<keyword evidence="8" id="KW-1185">Reference proteome</keyword>
<dbReference type="OrthoDB" id="9764363at2"/>
<keyword evidence="2" id="KW-0645">Protease</keyword>
<proteinExistence type="inferred from homology"/>
<dbReference type="RefSeq" id="WP_126044696.1">
    <property type="nucleotide sequence ID" value="NZ_RXFM01000034.1"/>
</dbReference>
<dbReference type="InterPro" id="IPR047272">
    <property type="entry name" value="S49_SppA_C"/>
</dbReference>
<organism evidence="7 8">
    <name type="scientific">Candidatus Aquarickettsia rohweri</name>
    <dbReference type="NCBI Taxonomy" id="2602574"/>
    <lineage>
        <taxon>Bacteria</taxon>
        <taxon>Pseudomonadati</taxon>
        <taxon>Pseudomonadota</taxon>
        <taxon>Alphaproteobacteria</taxon>
        <taxon>Rickettsiales</taxon>
        <taxon>Candidatus Midichloriaceae</taxon>
        <taxon>Candidatus Aquarickettsia</taxon>
    </lineage>
</organism>
<comment type="similarity">
    <text evidence="1">Belongs to the peptidase S49 family.</text>
</comment>
<evidence type="ECO:0000256" key="2">
    <source>
        <dbReference type="ARBA" id="ARBA00022670"/>
    </source>
</evidence>
<keyword evidence="3" id="KW-0378">Hydrolase</keyword>
<comment type="caution">
    <text evidence="7">The sequence shown here is derived from an EMBL/GenBank/DDBJ whole genome shotgun (WGS) entry which is preliminary data.</text>
</comment>
<accession>A0A429XMA9</accession>
<evidence type="ECO:0000256" key="4">
    <source>
        <dbReference type="ARBA" id="ARBA00022825"/>
    </source>
</evidence>
<dbReference type="NCBIfam" id="TIGR00706">
    <property type="entry name" value="SppA_dom"/>
    <property type="match status" value="1"/>
</dbReference>
<dbReference type="PANTHER" id="PTHR42987:SF4">
    <property type="entry name" value="PROTEASE SOHB-RELATED"/>
    <property type="match status" value="1"/>
</dbReference>
<dbReference type="Gene3D" id="3.90.226.10">
    <property type="entry name" value="2-enoyl-CoA Hydratase, Chain A, domain 1"/>
    <property type="match status" value="1"/>
</dbReference>
<evidence type="ECO:0000313" key="7">
    <source>
        <dbReference type="EMBL" id="RST67542.1"/>
    </source>
</evidence>
<dbReference type="InterPro" id="IPR029045">
    <property type="entry name" value="ClpP/crotonase-like_dom_sf"/>
</dbReference>
<evidence type="ECO:0000256" key="1">
    <source>
        <dbReference type="ARBA" id="ARBA00008683"/>
    </source>
</evidence>
<dbReference type="InterPro" id="IPR004635">
    <property type="entry name" value="Pept_S49_SppA"/>
</dbReference>
<feature type="domain" description="Peptidase S49" evidence="6">
    <location>
        <begin position="107"/>
        <end position="256"/>
    </location>
</feature>
<evidence type="ECO:0000313" key="8">
    <source>
        <dbReference type="Proteomes" id="UP000279470"/>
    </source>
</evidence>
<keyword evidence="5" id="KW-1133">Transmembrane helix</keyword>
<gene>
    <name evidence="7" type="primary">sppA</name>
    <name evidence="7" type="ORF">EIC27_03150</name>
</gene>
<dbReference type="PANTHER" id="PTHR42987">
    <property type="entry name" value="PEPTIDASE S49"/>
    <property type="match status" value="1"/>
</dbReference>
<reference evidence="8" key="1">
    <citation type="submission" date="2018-11" db="EMBL/GenBank/DDBJ databases">
        <title>Phylogenetic, genomic, and biogeographic characterization of a novel and ubiquitous marine invertebrate-associated Rickettsiales parasite, Candidatus Marinoinvertebrata rohwerii, gen. nov., sp. nov.</title>
        <authorList>
            <person name="Klinges J.G."/>
            <person name="Rosales S.M."/>
            <person name="Mcminds R."/>
            <person name="Shaver E.C."/>
            <person name="Shantz A."/>
            <person name="Peters E.C."/>
            <person name="Burkepile D.E."/>
            <person name="Silliman B.R."/>
            <person name="Vega Thurber R.L."/>
        </authorList>
    </citation>
    <scope>NUCLEOTIDE SEQUENCE [LARGE SCALE GENOMIC DNA]</scope>
    <source>
        <strain evidence="8">a_cerv_44</strain>
    </source>
</reference>
<keyword evidence="5" id="KW-0472">Membrane</keyword>
<name>A0A429XMA9_9RICK</name>
<feature type="transmembrane region" description="Helical" evidence="5">
    <location>
        <begin position="20"/>
        <end position="37"/>
    </location>
</feature>
<dbReference type="CDD" id="cd07023">
    <property type="entry name" value="S49_Sppa_N_C"/>
    <property type="match status" value="1"/>
</dbReference>
<keyword evidence="5" id="KW-0812">Transmembrane</keyword>
<dbReference type="Gene3D" id="6.20.330.10">
    <property type="match status" value="1"/>
</dbReference>
<protein>
    <submittedName>
        <fullName evidence="7">Signal peptide peptidase SppA</fullName>
    </submittedName>
</protein>
<dbReference type="AlphaFoldDB" id="A0A429XMA9"/>
<dbReference type="GO" id="GO:0006508">
    <property type="term" value="P:proteolysis"/>
    <property type="evidence" value="ECO:0007669"/>
    <property type="project" value="UniProtKB-KW"/>
</dbReference>
<keyword evidence="4" id="KW-0720">Serine protease</keyword>
<evidence type="ECO:0000256" key="5">
    <source>
        <dbReference type="SAM" id="Phobius"/>
    </source>
</evidence>
<dbReference type="EMBL" id="RXFM01000034">
    <property type="protein sequence ID" value="RST67542.1"/>
    <property type="molecule type" value="Genomic_DNA"/>
</dbReference>
<dbReference type="Proteomes" id="UP000279470">
    <property type="component" value="Unassembled WGS sequence"/>
</dbReference>
<dbReference type="SUPFAM" id="SSF52096">
    <property type="entry name" value="ClpP/crotonase"/>
    <property type="match status" value="1"/>
</dbReference>
<sequence length="296" mass="33371">MIGDDYIIDRYKLKNSLNKWKFLALVFLFISIFTIFYHKSDSVSKIKPNYIANIEISGMILQNQEMIKSLNKLANDSNVKAVLVNINSTGGTGVGGESLYRELRRIAKNKPVVASIGEIGASAGYMIALGTDRIFAYDISLVGSIGVMIMNFEINELAKKHGINLELIKSSPLKGIPNYFEKLDNQQKEYVQNLANESNQYFIKLVKNRRNLSEEDLKAVSNGKIFIGTKAMKLKLIDQVGDMNDAIDWLKRKDDLKNLEVKKVNLVKATSKLEKLLDYSSDIKVIFSSIFNKILT</sequence>
<dbReference type="GO" id="GO:0008236">
    <property type="term" value="F:serine-type peptidase activity"/>
    <property type="evidence" value="ECO:0007669"/>
    <property type="project" value="UniProtKB-KW"/>
</dbReference>
<dbReference type="Pfam" id="PF01343">
    <property type="entry name" value="Peptidase_S49"/>
    <property type="match status" value="1"/>
</dbReference>